<accession>A0AA96V1M8</accession>
<dbReference type="EMBL" id="CP131060">
    <property type="protein sequence ID" value="WNY24804.1"/>
    <property type="molecule type" value="Genomic_DNA"/>
</dbReference>
<reference evidence="1 2" key="1">
    <citation type="submission" date="2023-07" db="EMBL/GenBank/DDBJ databases">
        <title>Closed genoem sequence of Methanosarcinaceae archaeon Ac7.</title>
        <authorList>
            <person name="Poehlein A."/>
            <person name="Protasov E."/>
            <person name="Platt K."/>
            <person name="Reeh H."/>
            <person name="Daniel R."/>
            <person name="Brune A."/>
        </authorList>
    </citation>
    <scope>NUCLEOTIDE SEQUENCE [LARGE SCALE GENOMIC DNA]</scope>
    <source>
        <strain evidence="1 2">Ac7</strain>
    </source>
</reference>
<evidence type="ECO:0000313" key="1">
    <source>
        <dbReference type="EMBL" id="WNY24804.1"/>
    </source>
</evidence>
<dbReference type="Proteomes" id="UP001303587">
    <property type="component" value="Chromosome"/>
</dbReference>
<dbReference type="GeneID" id="89229449"/>
<organism evidence="1 2">
    <name type="scientific">Methanolapillus millepedarum</name>
    <dbReference type="NCBI Taxonomy" id="3028296"/>
    <lineage>
        <taxon>Archaea</taxon>
        <taxon>Methanobacteriati</taxon>
        <taxon>Methanobacteriota</taxon>
        <taxon>Stenosarchaea group</taxon>
        <taxon>Methanomicrobia</taxon>
        <taxon>Methanosarcinales</taxon>
        <taxon>Methanosarcinaceae</taxon>
        <taxon>Methanolapillus</taxon>
    </lineage>
</organism>
<evidence type="ECO:0000313" key="2">
    <source>
        <dbReference type="Proteomes" id="UP001303587"/>
    </source>
</evidence>
<gene>
    <name evidence="1" type="ORF">MsAc7_03290</name>
</gene>
<sequence>MSEVTGKIKTSTNGLVESFAMAGTKILSEALLKPLVGDATLKSGAIKLGIGIAANYLLPAGPFRRVVSSAEILDGCEDIYYGSGIGGMLQGFGGGGGGARGSSMVSGPQTGGLAVAVV</sequence>
<keyword evidence="2" id="KW-1185">Reference proteome</keyword>
<dbReference type="RefSeq" id="WP_338102870.1">
    <property type="nucleotide sequence ID" value="NZ_CP131060.1"/>
</dbReference>
<proteinExistence type="predicted"/>
<name>A0AA96V1M8_9EURY</name>
<dbReference type="AlphaFoldDB" id="A0AA96V1M8"/>
<protein>
    <submittedName>
        <fullName evidence="1">Uncharacterized protein</fullName>
    </submittedName>
</protein>